<organism evidence="1 2">
    <name type="scientific">Shewanella ulleungensis</name>
    <dbReference type="NCBI Taxonomy" id="2282699"/>
    <lineage>
        <taxon>Bacteria</taxon>
        <taxon>Pseudomonadati</taxon>
        <taxon>Pseudomonadota</taxon>
        <taxon>Gammaproteobacteria</taxon>
        <taxon>Alteromonadales</taxon>
        <taxon>Shewanellaceae</taxon>
        <taxon>Shewanella</taxon>
    </lineage>
</organism>
<accession>A0ABQ2QFY2</accession>
<keyword evidence="2" id="KW-1185">Reference proteome</keyword>
<dbReference type="RefSeq" id="WP_188953409.1">
    <property type="nucleotide sequence ID" value="NZ_BMQW01000001.1"/>
</dbReference>
<gene>
    <name evidence="1" type="ORF">GCM10009410_07360</name>
</gene>
<comment type="caution">
    <text evidence="1">The sequence shown here is derived from an EMBL/GenBank/DDBJ whole genome shotgun (WGS) entry which is preliminary data.</text>
</comment>
<dbReference type="Proteomes" id="UP000654004">
    <property type="component" value="Unassembled WGS sequence"/>
</dbReference>
<name>A0ABQ2QFY2_9GAMM</name>
<evidence type="ECO:0000313" key="1">
    <source>
        <dbReference type="EMBL" id="GGP77324.1"/>
    </source>
</evidence>
<dbReference type="EMBL" id="BMQW01000001">
    <property type="protein sequence ID" value="GGP77324.1"/>
    <property type="molecule type" value="Genomic_DNA"/>
</dbReference>
<reference evidence="2" key="1">
    <citation type="journal article" date="2019" name="Int. J. Syst. Evol. Microbiol.">
        <title>The Global Catalogue of Microorganisms (GCM) 10K type strain sequencing project: providing services to taxonomists for standard genome sequencing and annotation.</title>
        <authorList>
            <consortium name="The Broad Institute Genomics Platform"/>
            <consortium name="The Broad Institute Genome Sequencing Center for Infectious Disease"/>
            <person name="Wu L."/>
            <person name="Ma J."/>
        </authorList>
    </citation>
    <scope>NUCLEOTIDE SEQUENCE [LARGE SCALE GENOMIC DNA]</scope>
    <source>
        <strain evidence="2">JCM 32305</strain>
    </source>
</reference>
<evidence type="ECO:0000313" key="2">
    <source>
        <dbReference type="Proteomes" id="UP000654004"/>
    </source>
</evidence>
<sequence length="200" mass="23110">MGKKQRLLMCIVLFIVHESAFSSEYIYQDLISGAEYKLSVDNEEGGCILREDGFTRAVDHECSTFYNSDTLSLKLIRFSSFRVSNKSLDEYDRLEKNNEFKEKMAVDVWYKQKYYIDDDEKLIIIDKGRDLKIFNALFKDVYRITYKRKNTLEHGGVLLFSRYSGVIAFAKSVDINQVLPFQFLIGTCGYGGECNQGATK</sequence>
<protein>
    <submittedName>
        <fullName evidence="1">Uncharacterized protein</fullName>
    </submittedName>
</protein>
<proteinExistence type="predicted"/>